<dbReference type="EMBL" id="MU273662">
    <property type="protein sequence ID" value="KAI0029673.1"/>
    <property type="molecule type" value="Genomic_DNA"/>
</dbReference>
<proteinExistence type="predicted"/>
<reference evidence="1" key="2">
    <citation type="journal article" date="2022" name="New Phytol.">
        <title>Evolutionary transition to the ectomycorrhizal habit in the genomes of a hyperdiverse lineage of mushroom-forming fungi.</title>
        <authorList>
            <person name="Looney B."/>
            <person name="Miyauchi S."/>
            <person name="Morin E."/>
            <person name="Drula E."/>
            <person name="Courty P.E."/>
            <person name="Kohler A."/>
            <person name="Kuo A."/>
            <person name="LaButti K."/>
            <person name="Pangilinan J."/>
            <person name="Lipzen A."/>
            <person name="Riley R."/>
            <person name="Andreopoulos W."/>
            <person name="He G."/>
            <person name="Johnson J."/>
            <person name="Nolan M."/>
            <person name="Tritt A."/>
            <person name="Barry K.W."/>
            <person name="Grigoriev I.V."/>
            <person name="Nagy L.G."/>
            <person name="Hibbett D."/>
            <person name="Henrissat B."/>
            <person name="Matheny P.B."/>
            <person name="Labbe J."/>
            <person name="Martin F.M."/>
        </authorList>
    </citation>
    <scope>NUCLEOTIDE SEQUENCE</scope>
    <source>
        <strain evidence="1">EC-137</strain>
    </source>
</reference>
<comment type="caution">
    <text evidence="1">The sequence shown here is derived from an EMBL/GenBank/DDBJ whole genome shotgun (WGS) entry which is preliminary data.</text>
</comment>
<feature type="non-terminal residue" evidence="1">
    <location>
        <position position="1"/>
    </location>
</feature>
<feature type="non-terminal residue" evidence="1">
    <location>
        <position position="219"/>
    </location>
</feature>
<sequence>LSRPISTQWLKSQYKHPDAKRELSDPSSYRSRTALKLLEIHQRFDMGLDNDRVRTVIDLGSAPGGWSQVMTGLLRPRMVLEKANKPRWFGLKEDKTWSGPAAGARENEAQRQDEQQDSDVPVIIAVDKVNMAPIKGVKFLKLDFAEPDSLGVIAALVPPGRTVDVVLSDMCSDDRNNPEAEIYRSMIYDKTFAFVERHLQSANEMSRKRGILMCVRPFS</sequence>
<gene>
    <name evidence="1" type="ORF">K488DRAFT_13755</name>
</gene>
<evidence type="ECO:0000313" key="2">
    <source>
        <dbReference type="Proteomes" id="UP000814128"/>
    </source>
</evidence>
<organism evidence="1 2">
    <name type="scientific">Vararia minispora EC-137</name>
    <dbReference type="NCBI Taxonomy" id="1314806"/>
    <lineage>
        <taxon>Eukaryota</taxon>
        <taxon>Fungi</taxon>
        <taxon>Dikarya</taxon>
        <taxon>Basidiomycota</taxon>
        <taxon>Agaricomycotina</taxon>
        <taxon>Agaricomycetes</taxon>
        <taxon>Russulales</taxon>
        <taxon>Lachnocladiaceae</taxon>
        <taxon>Vararia</taxon>
    </lineage>
</organism>
<protein>
    <submittedName>
        <fullName evidence="1">FtsJ-like methyltransferase-domain-containing protein</fullName>
    </submittedName>
</protein>
<accession>A0ACB8QDI3</accession>
<dbReference type="Proteomes" id="UP000814128">
    <property type="component" value="Unassembled WGS sequence"/>
</dbReference>
<reference evidence="1" key="1">
    <citation type="submission" date="2021-02" db="EMBL/GenBank/DDBJ databases">
        <authorList>
            <consortium name="DOE Joint Genome Institute"/>
            <person name="Ahrendt S."/>
            <person name="Looney B.P."/>
            <person name="Miyauchi S."/>
            <person name="Morin E."/>
            <person name="Drula E."/>
            <person name="Courty P.E."/>
            <person name="Chicoki N."/>
            <person name="Fauchery L."/>
            <person name="Kohler A."/>
            <person name="Kuo A."/>
            <person name="Labutti K."/>
            <person name="Pangilinan J."/>
            <person name="Lipzen A."/>
            <person name="Riley R."/>
            <person name="Andreopoulos W."/>
            <person name="He G."/>
            <person name="Johnson J."/>
            <person name="Barry K.W."/>
            <person name="Grigoriev I.V."/>
            <person name="Nagy L."/>
            <person name="Hibbett D."/>
            <person name="Henrissat B."/>
            <person name="Matheny P.B."/>
            <person name="Labbe J."/>
            <person name="Martin F."/>
        </authorList>
    </citation>
    <scope>NUCLEOTIDE SEQUENCE</scope>
    <source>
        <strain evidence="1">EC-137</strain>
    </source>
</reference>
<keyword evidence="2" id="KW-1185">Reference proteome</keyword>
<evidence type="ECO:0000313" key="1">
    <source>
        <dbReference type="EMBL" id="KAI0029673.1"/>
    </source>
</evidence>
<name>A0ACB8QDI3_9AGAM</name>